<dbReference type="EMBL" id="MLYV02000367">
    <property type="protein sequence ID" value="PSS05547.1"/>
    <property type="molecule type" value="Genomic_DNA"/>
</dbReference>
<evidence type="ECO:0000313" key="2">
    <source>
        <dbReference type="Proteomes" id="UP000186601"/>
    </source>
</evidence>
<organism evidence="1 2">
    <name type="scientific">Hermanssonia centrifuga</name>
    <dbReference type="NCBI Taxonomy" id="98765"/>
    <lineage>
        <taxon>Eukaryota</taxon>
        <taxon>Fungi</taxon>
        <taxon>Dikarya</taxon>
        <taxon>Basidiomycota</taxon>
        <taxon>Agaricomycotina</taxon>
        <taxon>Agaricomycetes</taxon>
        <taxon>Polyporales</taxon>
        <taxon>Meruliaceae</taxon>
        <taxon>Hermanssonia</taxon>
    </lineage>
</organism>
<dbReference type="STRING" id="98765.A0A2R6QBP4"/>
<dbReference type="AlphaFoldDB" id="A0A2R6QBP4"/>
<dbReference type="Proteomes" id="UP000186601">
    <property type="component" value="Unassembled WGS sequence"/>
</dbReference>
<accession>A0A2R6QBP4</accession>
<dbReference type="OrthoDB" id="2998174at2759"/>
<keyword evidence="2" id="KW-1185">Reference proteome</keyword>
<dbReference type="SUPFAM" id="SSF48576">
    <property type="entry name" value="Terpenoid synthases"/>
    <property type="match status" value="1"/>
</dbReference>
<sequence length="226" mass="24979">MQANVMPTSWVPSYSRLYPELTFAGLRYSSLSEDKTSPLHVVIGHTPAKVVRDALSAFMQRSNISIRGFTCDPDDAIAYRVRDIVQGWDLGPYLKTGIELAAAGYGHTPVDVQVHIALYTLVGLCVDDFIIDMHALQDDILSFYKEELAGEAKNFIHDRAVTTDTSASAAPTDTVDAIVGAVHAARSILKGQKDKETLQRWLVGFAAFHFQTARYRLKELTGSEFI</sequence>
<gene>
    <name evidence="1" type="ORF">PHLCEN_2v3749</name>
</gene>
<dbReference type="InterPro" id="IPR008949">
    <property type="entry name" value="Isoprenoid_synthase_dom_sf"/>
</dbReference>
<evidence type="ECO:0000313" key="1">
    <source>
        <dbReference type="EMBL" id="PSS05547.1"/>
    </source>
</evidence>
<name>A0A2R6QBP4_9APHY</name>
<comment type="caution">
    <text evidence="1">The sequence shown here is derived from an EMBL/GenBank/DDBJ whole genome shotgun (WGS) entry which is preliminary data.</text>
</comment>
<reference evidence="1 2" key="1">
    <citation type="submission" date="2018-02" db="EMBL/GenBank/DDBJ databases">
        <title>Genome sequence of the basidiomycete white-rot fungus Phlebia centrifuga.</title>
        <authorList>
            <person name="Granchi Z."/>
            <person name="Peng M."/>
            <person name="de Vries R.P."/>
            <person name="Hilden K."/>
            <person name="Makela M.R."/>
            <person name="Grigoriev I."/>
            <person name="Riley R."/>
        </authorList>
    </citation>
    <scope>NUCLEOTIDE SEQUENCE [LARGE SCALE GENOMIC DNA]</scope>
    <source>
        <strain evidence="1 2">FBCC195</strain>
    </source>
</reference>
<proteinExistence type="predicted"/>
<protein>
    <submittedName>
        <fullName evidence="1">Uncharacterized protein</fullName>
    </submittedName>
</protein>
<dbReference type="Gene3D" id="1.10.600.10">
    <property type="entry name" value="Farnesyl Diphosphate Synthase"/>
    <property type="match status" value="2"/>
</dbReference>